<dbReference type="GO" id="GO:0071555">
    <property type="term" value="P:cell wall organization"/>
    <property type="evidence" value="ECO:0007669"/>
    <property type="project" value="UniProtKB-KW"/>
</dbReference>
<dbReference type="Gene3D" id="3.40.1190.10">
    <property type="entry name" value="Mur-like, catalytic domain"/>
    <property type="match status" value="1"/>
</dbReference>
<dbReference type="Proteomes" id="UP000092671">
    <property type="component" value="Unassembled WGS sequence"/>
</dbReference>
<feature type="binding site" evidence="14">
    <location>
        <begin position="130"/>
        <end position="136"/>
    </location>
    <ligand>
        <name>ATP</name>
        <dbReference type="ChEBI" id="CHEBI:30616"/>
    </ligand>
</feature>
<keyword evidence="5 14" id="KW-0436">Ligase</keyword>
<dbReference type="GO" id="GO:0005737">
    <property type="term" value="C:cytoplasm"/>
    <property type="evidence" value="ECO:0007669"/>
    <property type="project" value="UniProtKB-SubCell"/>
</dbReference>
<dbReference type="OrthoDB" id="9804126at2"/>
<evidence type="ECO:0000256" key="10">
    <source>
        <dbReference type="ARBA" id="ARBA00022984"/>
    </source>
</evidence>
<comment type="similarity">
    <text evidence="14">Belongs to the MurCDEF family.</text>
</comment>
<evidence type="ECO:0000259" key="17">
    <source>
        <dbReference type="Pfam" id="PF08245"/>
    </source>
</evidence>
<dbReference type="InterPro" id="IPR000713">
    <property type="entry name" value="Mur_ligase_N"/>
</dbReference>
<dbReference type="InterPro" id="IPR004101">
    <property type="entry name" value="Mur_ligase_C"/>
</dbReference>
<evidence type="ECO:0000256" key="6">
    <source>
        <dbReference type="ARBA" id="ARBA00022618"/>
    </source>
</evidence>
<dbReference type="SUPFAM" id="SSF51984">
    <property type="entry name" value="MurCD N-terminal domain"/>
    <property type="match status" value="1"/>
</dbReference>
<dbReference type="InterPro" id="IPR036565">
    <property type="entry name" value="Mur-like_cat_sf"/>
</dbReference>
<keyword evidence="6 14" id="KW-0132">Cell division</keyword>
<keyword evidence="10 14" id="KW-0573">Peptidoglycan synthesis</keyword>
<keyword evidence="11 14" id="KW-0131">Cell cycle</keyword>
<feature type="domain" description="Mur ligase N-terminal catalytic" evidence="15">
    <location>
        <begin position="25"/>
        <end position="123"/>
    </location>
</feature>
<dbReference type="Pfam" id="PF01225">
    <property type="entry name" value="Mur_ligase"/>
    <property type="match status" value="1"/>
</dbReference>
<evidence type="ECO:0000256" key="8">
    <source>
        <dbReference type="ARBA" id="ARBA00022840"/>
    </source>
</evidence>
<evidence type="ECO:0000313" key="18">
    <source>
        <dbReference type="EMBL" id="OBX51128.1"/>
    </source>
</evidence>
<evidence type="ECO:0000256" key="9">
    <source>
        <dbReference type="ARBA" id="ARBA00022960"/>
    </source>
</evidence>
<dbReference type="GO" id="GO:0051301">
    <property type="term" value="P:cell division"/>
    <property type="evidence" value="ECO:0007669"/>
    <property type="project" value="UniProtKB-KW"/>
</dbReference>
<evidence type="ECO:0000259" key="15">
    <source>
        <dbReference type="Pfam" id="PF01225"/>
    </source>
</evidence>
<dbReference type="InterPro" id="IPR050061">
    <property type="entry name" value="MurCDEF_pg_biosynth"/>
</dbReference>
<dbReference type="RefSeq" id="WP_066892843.1">
    <property type="nucleotide sequence ID" value="NZ_LZDN01000007.1"/>
</dbReference>
<dbReference type="SUPFAM" id="SSF53244">
    <property type="entry name" value="MurD-like peptide ligases, peptide-binding domain"/>
    <property type="match status" value="1"/>
</dbReference>
<comment type="caution">
    <text evidence="18">The sequence shown here is derived from an EMBL/GenBank/DDBJ whole genome shotgun (WGS) entry which is preliminary data.</text>
</comment>
<dbReference type="HAMAP" id="MF_00046">
    <property type="entry name" value="MurC"/>
    <property type="match status" value="1"/>
</dbReference>
<accession>A0A1B8PKI7</accession>
<comment type="catalytic activity">
    <reaction evidence="13 14">
        <text>UDP-N-acetyl-alpha-D-muramate + L-alanine + ATP = UDP-N-acetyl-alpha-D-muramoyl-L-alanine + ADP + phosphate + H(+)</text>
        <dbReference type="Rhea" id="RHEA:23372"/>
        <dbReference type="ChEBI" id="CHEBI:15378"/>
        <dbReference type="ChEBI" id="CHEBI:30616"/>
        <dbReference type="ChEBI" id="CHEBI:43474"/>
        <dbReference type="ChEBI" id="CHEBI:57972"/>
        <dbReference type="ChEBI" id="CHEBI:70757"/>
        <dbReference type="ChEBI" id="CHEBI:83898"/>
        <dbReference type="ChEBI" id="CHEBI:456216"/>
        <dbReference type="EC" id="6.3.2.8"/>
    </reaction>
</comment>
<dbReference type="InterPro" id="IPR013221">
    <property type="entry name" value="Mur_ligase_cen"/>
</dbReference>
<evidence type="ECO:0000256" key="4">
    <source>
        <dbReference type="ARBA" id="ARBA00022490"/>
    </source>
</evidence>
<dbReference type="Gene3D" id="3.90.190.20">
    <property type="entry name" value="Mur ligase, C-terminal domain"/>
    <property type="match status" value="1"/>
</dbReference>
<dbReference type="GO" id="GO:0008360">
    <property type="term" value="P:regulation of cell shape"/>
    <property type="evidence" value="ECO:0007669"/>
    <property type="project" value="UniProtKB-KW"/>
</dbReference>
<dbReference type="EMBL" id="LZDN01000007">
    <property type="protein sequence ID" value="OBX51128.1"/>
    <property type="molecule type" value="Genomic_DNA"/>
</dbReference>
<dbReference type="EC" id="6.3.2.8" evidence="3 14"/>
<name>A0A1B8PKI7_MORNO</name>
<evidence type="ECO:0000313" key="19">
    <source>
        <dbReference type="Proteomes" id="UP000092671"/>
    </source>
</evidence>
<comment type="subcellular location">
    <subcellularLocation>
        <location evidence="1 14">Cytoplasm</location>
    </subcellularLocation>
</comment>
<dbReference type="PANTHER" id="PTHR43445:SF3">
    <property type="entry name" value="UDP-N-ACETYLMURAMATE--L-ALANINE LIGASE"/>
    <property type="match status" value="1"/>
</dbReference>
<dbReference type="UniPathway" id="UPA00219"/>
<dbReference type="Gene3D" id="3.40.50.720">
    <property type="entry name" value="NAD(P)-binding Rossmann-like Domain"/>
    <property type="match status" value="1"/>
</dbReference>
<evidence type="ECO:0000256" key="1">
    <source>
        <dbReference type="ARBA" id="ARBA00004496"/>
    </source>
</evidence>
<keyword evidence="4 14" id="KW-0963">Cytoplasm</keyword>
<feature type="domain" description="Mur ligase central" evidence="17">
    <location>
        <begin position="128"/>
        <end position="308"/>
    </location>
</feature>
<feature type="domain" description="Mur ligase C-terminal" evidence="16">
    <location>
        <begin position="343"/>
        <end position="469"/>
    </location>
</feature>
<evidence type="ECO:0000256" key="11">
    <source>
        <dbReference type="ARBA" id="ARBA00023306"/>
    </source>
</evidence>
<evidence type="ECO:0000256" key="3">
    <source>
        <dbReference type="ARBA" id="ARBA00012211"/>
    </source>
</evidence>
<dbReference type="GO" id="GO:0005524">
    <property type="term" value="F:ATP binding"/>
    <property type="evidence" value="ECO:0007669"/>
    <property type="project" value="UniProtKB-UniRule"/>
</dbReference>
<gene>
    <name evidence="14" type="primary">murC</name>
    <name evidence="18" type="ORF">A9Z60_08075</name>
</gene>
<dbReference type="SUPFAM" id="SSF53623">
    <property type="entry name" value="MurD-like peptide ligases, catalytic domain"/>
    <property type="match status" value="1"/>
</dbReference>
<sequence length="486" mass="53136">MPNSIKVKTLPKRLIEIPEMRRIQNIHFVGIGGAGMCGIAEVLANQGYVVTGSDIKANAMTERLENLDVTVYVGHDASNIKMADVVVVSSAIDRQNPEIQAALKAHIPVVRRADMLGELMRYRHGIAVAGAHGKTTTTSLLTMMLTEAGLDPTYVIGGKLNASGKNAALGASRYLVAEADESDASFLSLRPMACVVTNIDEDHMETYEGSFDKLKQAYVQFLHNMPFYGLAVLCGDDKELYAMIDDIARPVITYGLEKHNDVQAVDVIADGTKTHFTVLRKDKKPLPITLNIPGIHNVYNALGAITMATDEGVSDKAICQAVEKFAGVGRRFENNGSYPLTDGSGDVVLIDDYGHHPTEIAMTIKAARQSYPDRRLVMMFQPHRYSRTRDCFSEFVNVLSQVDKLILLDVYSAGEELIKGATSNDLARSLRERGQVEPIVLNVNDKEQITQVLKITLNANDLLMTQGAGNVGQLCQELVKNGLFLG</sequence>
<dbReference type="InterPro" id="IPR036615">
    <property type="entry name" value="Mur_ligase_C_dom_sf"/>
</dbReference>
<evidence type="ECO:0000256" key="5">
    <source>
        <dbReference type="ARBA" id="ARBA00022598"/>
    </source>
</evidence>
<protein>
    <recommendedName>
        <fullName evidence="3 14">UDP-N-acetylmuramate--L-alanine ligase</fullName>
        <ecNumber evidence="3 14">6.3.2.8</ecNumber>
    </recommendedName>
    <alternativeName>
        <fullName evidence="14">UDP-N-acetylmuramoyl-L-alanine synthetase</fullName>
    </alternativeName>
</protein>
<dbReference type="FunFam" id="3.40.1190.10:FF:000001">
    <property type="entry name" value="UDP-N-acetylmuramate--L-alanine ligase"/>
    <property type="match status" value="1"/>
</dbReference>
<dbReference type="Pfam" id="PF02875">
    <property type="entry name" value="Mur_ligase_C"/>
    <property type="match status" value="1"/>
</dbReference>
<proteinExistence type="inferred from homology"/>
<evidence type="ECO:0000256" key="12">
    <source>
        <dbReference type="ARBA" id="ARBA00023316"/>
    </source>
</evidence>
<evidence type="ECO:0000256" key="14">
    <source>
        <dbReference type="HAMAP-Rule" id="MF_00046"/>
    </source>
</evidence>
<evidence type="ECO:0000256" key="2">
    <source>
        <dbReference type="ARBA" id="ARBA00004752"/>
    </source>
</evidence>
<dbReference type="GO" id="GO:0008763">
    <property type="term" value="F:UDP-N-acetylmuramate-L-alanine ligase activity"/>
    <property type="evidence" value="ECO:0007669"/>
    <property type="project" value="UniProtKB-UniRule"/>
</dbReference>
<dbReference type="GO" id="GO:0009252">
    <property type="term" value="P:peptidoglycan biosynthetic process"/>
    <property type="evidence" value="ECO:0007669"/>
    <property type="project" value="UniProtKB-UniRule"/>
</dbReference>
<keyword evidence="7 14" id="KW-0547">Nucleotide-binding</keyword>
<dbReference type="NCBIfam" id="TIGR01082">
    <property type="entry name" value="murC"/>
    <property type="match status" value="1"/>
</dbReference>
<keyword evidence="9 14" id="KW-0133">Cell shape</keyword>
<keyword evidence="8 14" id="KW-0067">ATP-binding</keyword>
<keyword evidence="12 14" id="KW-0961">Cell wall biogenesis/degradation</keyword>
<dbReference type="PANTHER" id="PTHR43445">
    <property type="entry name" value="UDP-N-ACETYLMURAMATE--L-ALANINE LIGASE-RELATED"/>
    <property type="match status" value="1"/>
</dbReference>
<organism evidence="18 19">
    <name type="scientific">Moraxella nonliquefaciens</name>
    <dbReference type="NCBI Taxonomy" id="478"/>
    <lineage>
        <taxon>Bacteria</taxon>
        <taxon>Pseudomonadati</taxon>
        <taxon>Pseudomonadota</taxon>
        <taxon>Gammaproteobacteria</taxon>
        <taxon>Moraxellales</taxon>
        <taxon>Moraxellaceae</taxon>
        <taxon>Moraxella</taxon>
    </lineage>
</organism>
<dbReference type="Pfam" id="PF08245">
    <property type="entry name" value="Mur_ligase_M"/>
    <property type="match status" value="1"/>
</dbReference>
<evidence type="ECO:0000256" key="13">
    <source>
        <dbReference type="ARBA" id="ARBA00047833"/>
    </source>
</evidence>
<comment type="pathway">
    <text evidence="2 14">Cell wall biogenesis; peptidoglycan biosynthesis.</text>
</comment>
<dbReference type="InterPro" id="IPR005758">
    <property type="entry name" value="UDP-N-AcMur_Ala_ligase_MurC"/>
</dbReference>
<evidence type="ECO:0000259" key="16">
    <source>
        <dbReference type="Pfam" id="PF02875"/>
    </source>
</evidence>
<comment type="function">
    <text evidence="14">Cell wall formation.</text>
</comment>
<dbReference type="AlphaFoldDB" id="A0A1B8PKI7"/>
<reference evidence="18 19" key="1">
    <citation type="submission" date="2016-06" db="EMBL/GenBank/DDBJ databases">
        <title>Draft genome of Moraxella nonliquefaciens CCUG 60284.</title>
        <authorList>
            <person name="Salva-Serra F."/>
            <person name="Engstrom-Jakobsson H."/>
            <person name="Thorell K."/>
            <person name="Gonzales-Siles L."/>
            <person name="Karlsson R."/>
            <person name="Boulund F."/>
            <person name="Engstrand L."/>
            <person name="Kristiansson E."/>
            <person name="Moore E."/>
        </authorList>
    </citation>
    <scope>NUCLEOTIDE SEQUENCE [LARGE SCALE GENOMIC DNA]</scope>
    <source>
        <strain evidence="18 19">CCUG 60284</strain>
    </source>
</reference>
<evidence type="ECO:0000256" key="7">
    <source>
        <dbReference type="ARBA" id="ARBA00022741"/>
    </source>
</evidence>